<reference evidence="1 2" key="1">
    <citation type="submission" date="2019-03" db="EMBL/GenBank/DDBJ databases">
        <title>Single cell metagenomics reveals metabolic interactions within the superorganism composed of flagellate Streblomastix strix and complex community of Bacteroidetes bacteria on its surface.</title>
        <authorList>
            <person name="Treitli S.C."/>
            <person name="Kolisko M."/>
            <person name="Husnik F."/>
            <person name="Keeling P."/>
            <person name="Hampl V."/>
        </authorList>
    </citation>
    <scope>NUCLEOTIDE SEQUENCE [LARGE SCALE GENOMIC DNA]</scope>
    <source>
        <strain evidence="1">ST1C</strain>
    </source>
</reference>
<gene>
    <name evidence="1" type="ORF">EZS28_029883</name>
</gene>
<accession>A0A5J4UWQ4</accession>
<feature type="non-terminal residue" evidence="1">
    <location>
        <position position="1"/>
    </location>
</feature>
<comment type="caution">
    <text evidence="1">The sequence shown here is derived from an EMBL/GenBank/DDBJ whole genome shotgun (WGS) entry which is preliminary data.</text>
</comment>
<evidence type="ECO:0000313" key="1">
    <source>
        <dbReference type="EMBL" id="KAA6374590.1"/>
    </source>
</evidence>
<protein>
    <submittedName>
        <fullName evidence="1">Uncharacterized protein</fullName>
    </submittedName>
</protein>
<name>A0A5J4UWQ4_9EUKA</name>
<proteinExistence type="predicted"/>
<sequence length="13" mass="1169">RLPHAGAGCCGAG</sequence>
<dbReference type="EMBL" id="SNRW01011857">
    <property type="protein sequence ID" value="KAA6374590.1"/>
    <property type="molecule type" value="Genomic_DNA"/>
</dbReference>
<dbReference type="Proteomes" id="UP000324800">
    <property type="component" value="Unassembled WGS sequence"/>
</dbReference>
<organism evidence="1 2">
    <name type="scientific">Streblomastix strix</name>
    <dbReference type="NCBI Taxonomy" id="222440"/>
    <lineage>
        <taxon>Eukaryota</taxon>
        <taxon>Metamonada</taxon>
        <taxon>Preaxostyla</taxon>
        <taxon>Oxymonadida</taxon>
        <taxon>Streblomastigidae</taxon>
        <taxon>Streblomastix</taxon>
    </lineage>
</organism>
<evidence type="ECO:0000313" key="2">
    <source>
        <dbReference type="Proteomes" id="UP000324800"/>
    </source>
</evidence>